<gene>
    <name evidence="2" type="ORF">D0T12_06655</name>
</gene>
<dbReference type="Proteomes" id="UP000262882">
    <property type="component" value="Unassembled WGS sequence"/>
</dbReference>
<proteinExistence type="predicted"/>
<dbReference type="EMBL" id="QVNQ01000002">
    <property type="protein sequence ID" value="RFS86281.1"/>
    <property type="molecule type" value="Genomic_DNA"/>
</dbReference>
<name>A0A372GLN7_9ACTN</name>
<organism evidence="2 3">
    <name type="scientific">Actinomadura spongiicola</name>
    <dbReference type="NCBI Taxonomy" id="2303421"/>
    <lineage>
        <taxon>Bacteria</taxon>
        <taxon>Bacillati</taxon>
        <taxon>Actinomycetota</taxon>
        <taxon>Actinomycetes</taxon>
        <taxon>Streptosporangiales</taxon>
        <taxon>Thermomonosporaceae</taxon>
        <taxon>Actinomadura</taxon>
    </lineage>
</organism>
<keyword evidence="3" id="KW-1185">Reference proteome</keyword>
<accession>A0A372GLN7</accession>
<evidence type="ECO:0000313" key="3">
    <source>
        <dbReference type="Proteomes" id="UP000262882"/>
    </source>
</evidence>
<sequence>MIWMGGAVEAVLAMIVVSVYRTDALLMESRQMIGLAAALLAAMLAAQLGWHGTDRLLAWRGRSED</sequence>
<reference evidence="2 3" key="1">
    <citation type="submission" date="2018-08" db="EMBL/GenBank/DDBJ databases">
        <title>Actinomadura spongicola sp. nov., isolated from marine sponge Leucetta chagosensis.</title>
        <authorList>
            <person name="Li L."/>
            <person name="Lin H.W."/>
        </authorList>
    </citation>
    <scope>NUCLEOTIDE SEQUENCE [LARGE SCALE GENOMIC DNA]</scope>
    <source>
        <strain evidence="2 3">LHW52907</strain>
    </source>
</reference>
<comment type="caution">
    <text evidence="2">The sequence shown here is derived from an EMBL/GenBank/DDBJ whole genome shotgun (WGS) entry which is preliminary data.</text>
</comment>
<keyword evidence="1" id="KW-1133">Transmembrane helix</keyword>
<feature type="transmembrane region" description="Helical" evidence="1">
    <location>
        <begin position="31"/>
        <end position="50"/>
    </location>
</feature>
<keyword evidence="1" id="KW-0812">Transmembrane</keyword>
<protein>
    <submittedName>
        <fullName evidence="2">Uncharacterized protein</fullName>
    </submittedName>
</protein>
<dbReference type="AlphaFoldDB" id="A0A372GLN7"/>
<evidence type="ECO:0000313" key="2">
    <source>
        <dbReference type="EMBL" id="RFS86281.1"/>
    </source>
</evidence>
<keyword evidence="1" id="KW-0472">Membrane</keyword>
<evidence type="ECO:0000256" key="1">
    <source>
        <dbReference type="SAM" id="Phobius"/>
    </source>
</evidence>